<dbReference type="Pfam" id="PF19054">
    <property type="entry name" value="DUF5753"/>
    <property type="match status" value="1"/>
</dbReference>
<dbReference type="RefSeq" id="WP_344971706.1">
    <property type="nucleotide sequence ID" value="NZ_BAABDD010000011.1"/>
</dbReference>
<gene>
    <name evidence="3" type="ORF">GCM10022402_27650</name>
</gene>
<dbReference type="SMART" id="SM00530">
    <property type="entry name" value="HTH_XRE"/>
    <property type="match status" value="1"/>
</dbReference>
<dbReference type="EMBL" id="BAABDD010000011">
    <property type="protein sequence ID" value="GAA3746609.1"/>
    <property type="molecule type" value="Genomic_DNA"/>
</dbReference>
<dbReference type="InterPro" id="IPR043917">
    <property type="entry name" value="DUF5753"/>
</dbReference>
<feature type="compositionally biased region" description="Basic and acidic residues" evidence="1">
    <location>
        <begin position="1"/>
        <end position="15"/>
    </location>
</feature>
<evidence type="ECO:0000313" key="3">
    <source>
        <dbReference type="EMBL" id="GAA3746609.1"/>
    </source>
</evidence>
<proteinExistence type="predicted"/>
<sequence length="318" mass="35130">MGVDSRRDANQRNDNYEAASHTADWSRLGERIRAARKKLGLSLADLAEWVHVGEYTMGQIEAGEDDPGRRVIDLLDAKFGAEGVLADAWAQVYISHHVRSGSRVDQLQREASQIRAFSPLMLPDWYQTEAYHQALNRVERPMECTSYVADRPKLRSLMATGSGPPFHCLILDEAVLHRRVGTPEVMREQLAHLHRLAQASYITLHLIPSGTAHHPGLRGAFWTLDFSPRHTLAYTPHPRGPGALVTDATQIKGYIDLYATLQGAALPADASLTLLEETIEQAQPRKAITSGTTPDPGDPLAQHSSRHTRQRPAPAAAD</sequence>
<dbReference type="Gene3D" id="1.10.260.40">
    <property type="entry name" value="lambda repressor-like DNA-binding domains"/>
    <property type="match status" value="1"/>
</dbReference>
<organism evidence="3 4">
    <name type="scientific">Salinactinospora qingdaonensis</name>
    <dbReference type="NCBI Taxonomy" id="702744"/>
    <lineage>
        <taxon>Bacteria</taxon>
        <taxon>Bacillati</taxon>
        <taxon>Actinomycetota</taxon>
        <taxon>Actinomycetes</taxon>
        <taxon>Streptosporangiales</taxon>
        <taxon>Nocardiopsidaceae</taxon>
        <taxon>Salinactinospora</taxon>
    </lineage>
</organism>
<evidence type="ECO:0000259" key="2">
    <source>
        <dbReference type="PROSITE" id="PS50943"/>
    </source>
</evidence>
<protein>
    <submittedName>
        <fullName evidence="3">Helix-turn-helix transcriptional regulator</fullName>
    </submittedName>
</protein>
<dbReference type="InterPro" id="IPR010982">
    <property type="entry name" value="Lambda_DNA-bd_dom_sf"/>
</dbReference>
<evidence type="ECO:0000313" key="4">
    <source>
        <dbReference type="Proteomes" id="UP001500908"/>
    </source>
</evidence>
<dbReference type="SUPFAM" id="SSF47413">
    <property type="entry name" value="lambda repressor-like DNA-binding domains"/>
    <property type="match status" value="1"/>
</dbReference>
<dbReference type="CDD" id="cd00093">
    <property type="entry name" value="HTH_XRE"/>
    <property type="match status" value="1"/>
</dbReference>
<reference evidence="4" key="1">
    <citation type="journal article" date="2019" name="Int. J. Syst. Evol. Microbiol.">
        <title>The Global Catalogue of Microorganisms (GCM) 10K type strain sequencing project: providing services to taxonomists for standard genome sequencing and annotation.</title>
        <authorList>
            <consortium name="The Broad Institute Genomics Platform"/>
            <consortium name="The Broad Institute Genome Sequencing Center for Infectious Disease"/>
            <person name="Wu L."/>
            <person name="Ma J."/>
        </authorList>
    </citation>
    <scope>NUCLEOTIDE SEQUENCE [LARGE SCALE GENOMIC DNA]</scope>
    <source>
        <strain evidence="4">JCM 17137</strain>
    </source>
</reference>
<comment type="caution">
    <text evidence="3">The sequence shown here is derived from an EMBL/GenBank/DDBJ whole genome shotgun (WGS) entry which is preliminary data.</text>
</comment>
<dbReference type="InterPro" id="IPR001387">
    <property type="entry name" value="Cro/C1-type_HTH"/>
</dbReference>
<keyword evidence="4" id="KW-1185">Reference proteome</keyword>
<feature type="region of interest" description="Disordered" evidence="1">
    <location>
        <begin position="1"/>
        <end position="20"/>
    </location>
</feature>
<accession>A0ABP7FRR7</accession>
<dbReference type="Pfam" id="PF13560">
    <property type="entry name" value="HTH_31"/>
    <property type="match status" value="1"/>
</dbReference>
<dbReference type="Proteomes" id="UP001500908">
    <property type="component" value="Unassembled WGS sequence"/>
</dbReference>
<dbReference type="PROSITE" id="PS50943">
    <property type="entry name" value="HTH_CROC1"/>
    <property type="match status" value="1"/>
</dbReference>
<name>A0ABP7FRR7_9ACTN</name>
<feature type="domain" description="HTH cro/C1-type" evidence="2">
    <location>
        <begin position="32"/>
        <end position="85"/>
    </location>
</feature>
<evidence type="ECO:0000256" key="1">
    <source>
        <dbReference type="SAM" id="MobiDB-lite"/>
    </source>
</evidence>
<feature type="region of interest" description="Disordered" evidence="1">
    <location>
        <begin position="281"/>
        <end position="318"/>
    </location>
</feature>